<comment type="caution">
    <text evidence="1">The sequence shown here is derived from an EMBL/GenBank/DDBJ whole genome shotgun (WGS) entry which is preliminary data.</text>
</comment>
<name>A0A5J4JEW4_9BACI</name>
<protein>
    <submittedName>
        <fullName evidence="1">Inner spore coat protein H</fullName>
    </submittedName>
</protein>
<sequence>MKAIKIPVYQIYIHPMDLRELKKDVWNDETLPAKLTVGKKRYDIDIAYRGSHIRDFPKKSYYVSFYGRKTFRGAKEIHLNGEYKDPSLIRNKLSLDFFSDIGVLSPRSRHVFLKVNGKTEGIYLELESVDENFLAKRGLPNGPIYYAIDGDANFSLMSDLDKDVKSSLLSGYERKTGTAEDSNHLETFIYKINTMLELEFEKEIGKYLNIDRYLRWLAGVIFTQNYDGFVHNYAFYQNRDTGLFEMIPWDYDATWGRDVNGKRMEEDYVPLEGYNTLTARILNVTAFQKQYRDILSEILQHQFTIDFIKPKVDGMYKDLYSCIALDPYKDKTEWLGEPELIYQYIAARSAYIREQLAKLGW</sequence>
<proteinExistence type="predicted"/>
<evidence type="ECO:0000313" key="1">
    <source>
        <dbReference type="EMBL" id="GER69125.1"/>
    </source>
</evidence>
<dbReference type="AlphaFoldDB" id="A0A5J4JEW4"/>
<keyword evidence="1" id="KW-0946">Virion</keyword>
<dbReference type="PANTHER" id="PTHR40050">
    <property type="entry name" value="INNER SPORE COAT PROTEIN H"/>
    <property type="match status" value="1"/>
</dbReference>
<dbReference type="EMBL" id="BKZQ01000004">
    <property type="protein sequence ID" value="GER69125.1"/>
    <property type="molecule type" value="Genomic_DNA"/>
</dbReference>
<organism evidence="1 2">
    <name type="scientific">Weizmannia acidilactici</name>
    <dbReference type="NCBI Taxonomy" id="2607726"/>
    <lineage>
        <taxon>Bacteria</taxon>
        <taxon>Bacillati</taxon>
        <taxon>Bacillota</taxon>
        <taxon>Bacilli</taxon>
        <taxon>Bacillales</taxon>
        <taxon>Bacillaceae</taxon>
        <taxon>Heyndrickxia</taxon>
    </lineage>
</organism>
<dbReference type="Pfam" id="PF08757">
    <property type="entry name" value="CotH"/>
    <property type="match status" value="1"/>
</dbReference>
<dbReference type="Proteomes" id="UP000391919">
    <property type="component" value="Unassembled WGS sequence"/>
</dbReference>
<reference evidence="1 2" key="1">
    <citation type="submission" date="2019-09" db="EMBL/GenBank/DDBJ databases">
        <title>Draft genome sequence of Bacillus sp. JC-7.</title>
        <authorList>
            <person name="Tanaka N."/>
            <person name="Shiwa Y."/>
            <person name="Fujita N."/>
            <person name="Tanasupawat S."/>
        </authorList>
    </citation>
    <scope>NUCLEOTIDE SEQUENCE [LARGE SCALE GENOMIC DNA]</scope>
    <source>
        <strain evidence="1 2">JC-7</strain>
    </source>
</reference>
<keyword evidence="2" id="KW-1185">Reference proteome</keyword>
<dbReference type="PANTHER" id="PTHR40050:SF1">
    <property type="entry name" value="INNER SPORE COAT PROTEIN H"/>
    <property type="match status" value="1"/>
</dbReference>
<gene>
    <name evidence="1" type="primary">cotH</name>
    <name evidence="1" type="ORF">BpJC7_04280</name>
</gene>
<dbReference type="RefSeq" id="WP_151679315.1">
    <property type="nucleotide sequence ID" value="NZ_BKZP01000005.1"/>
</dbReference>
<accession>A0A5J4JEW4</accession>
<dbReference type="InterPro" id="IPR014867">
    <property type="entry name" value="Spore_coat_CotH_CotH2/3/7"/>
</dbReference>
<evidence type="ECO:0000313" key="2">
    <source>
        <dbReference type="Proteomes" id="UP000391919"/>
    </source>
</evidence>
<keyword evidence="1" id="KW-0167">Capsid protein</keyword>